<name>A0A3S0V6V8_9PROT</name>
<dbReference type="SUPFAM" id="SSF55347">
    <property type="entry name" value="Glyceraldehyde-3-phosphate dehydrogenase-like, C-terminal domain"/>
    <property type="match status" value="1"/>
</dbReference>
<evidence type="ECO:0000313" key="3">
    <source>
        <dbReference type="EMBL" id="RUQ72081.1"/>
    </source>
</evidence>
<sequence>MTAFALVGCGRIAKRHADLLAGGQIKGATLAAVAEVKDDRLRNFTREYGVPGYADYHAMMEAMGDRIDVVSVLTESGNHARHTIDLARYGKHVVVEKPMALTLPDAEAMIRACDSANVKLFVVKQNRCNLPVVRLRQAVAAGRFGKIVMGTVRVRWSRPQAYYDQDPWRGTLAMDGGVFANQASHHVDLLEWLLGEPDTVFAKARTALVDIEAEDTGVALITFASGAIGVVEATTAVRPKDLEGSISILGERGTVEIGGFAVNEMKTWNFVDQGPEDEAVLRECRETPPDVYGFGHKHYLNNVVDSIQHGGRALVDGLEGYKSLVLLSAIYESIAQEQEVRLRFRPRISRLGLERPVAPPVLLPPVRRLVGVPAA</sequence>
<evidence type="ECO:0000313" key="4">
    <source>
        <dbReference type="Proteomes" id="UP000280346"/>
    </source>
</evidence>
<dbReference type="RefSeq" id="WP_126997686.1">
    <property type="nucleotide sequence ID" value="NZ_JBNPXW010000005.1"/>
</dbReference>
<feature type="domain" description="GFO/IDH/MocA-like oxidoreductase" evidence="2">
    <location>
        <begin position="133"/>
        <end position="256"/>
    </location>
</feature>
<proteinExistence type="predicted"/>
<dbReference type="GO" id="GO:0000166">
    <property type="term" value="F:nucleotide binding"/>
    <property type="evidence" value="ECO:0007669"/>
    <property type="project" value="InterPro"/>
</dbReference>
<dbReference type="AlphaFoldDB" id="A0A3S0V6V8"/>
<dbReference type="Gene3D" id="3.30.360.10">
    <property type="entry name" value="Dihydrodipicolinate Reductase, domain 2"/>
    <property type="match status" value="1"/>
</dbReference>
<evidence type="ECO:0000259" key="1">
    <source>
        <dbReference type="Pfam" id="PF01408"/>
    </source>
</evidence>
<dbReference type="Proteomes" id="UP000280346">
    <property type="component" value="Unassembled WGS sequence"/>
</dbReference>
<protein>
    <submittedName>
        <fullName evidence="3">Gfo/Idh/MocA family oxidoreductase</fullName>
    </submittedName>
</protein>
<evidence type="ECO:0000259" key="2">
    <source>
        <dbReference type="Pfam" id="PF22725"/>
    </source>
</evidence>
<dbReference type="InterPro" id="IPR000683">
    <property type="entry name" value="Gfo/Idh/MocA-like_OxRdtase_N"/>
</dbReference>
<dbReference type="Gene3D" id="3.40.50.720">
    <property type="entry name" value="NAD(P)-binding Rossmann-like Domain"/>
    <property type="match status" value="1"/>
</dbReference>
<dbReference type="EMBL" id="RZIJ01000007">
    <property type="protein sequence ID" value="RUQ72081.1"/>
    <property type="molecule type" value="Genomic_DNA"/>
</dbReference>
<organism evidence="3 4">
    <name type="scientific">Azospirillum doebereinerae</name>
    <dbReference type="NCBI Taxonomy" id="92933"/>
    <lineage>
        <taxon>Bacteria</taxon>
        <taxon>Pseudomonadati</taxon>
        <taxon>Pseudomonadota</taxon>
        <taxon>Alphaproteobacteria</taxon>
        <taxon>Rhodospirillales</taxon>
        <taxon>Azospirillaceae</taxon>
        <taxon>Azospirillum</taxon>
    </lineage>
</organism>
<gene>
    <name evidence="3" type="ORF">EJ913_10975</name>
</gene>
<keyword evidence="4" id="KW-1185">Reference proteome</keyword>
<feature type="domain" description="Gfo/Idh/MocA-like oxidoreductase N-terminal" evidence="1">
    <location>
        <begin position="4"/>
        <end position="122"/>
    </location>
</feature>
<dbReference type="SUPFAM" id="SSF51735">
    <property type="entry name" value="NAD(P)-binding Rossmann-fold domains"/>
    <property type="match status" value="1"/>
</dbReference>
<dbReference type="InterPro" id="IPR052515">
    <property type="entry name" value="Gfo/Idh/MocA_Oxidoreductase"/>
</dbReference>
<dbReference type="InterPro" id="IPR036291">
    <property type="entry name" value="NAD(P)-bd_dom_sf"/>
</dbReference>
<dbReference type="OrthoDB" id="9792935at2"/>
<accession>A0A3S0V6V8</accession>
<dbReference type="Pfam" id="PF01408">
    <property type="entry name" value="GFO_IDH_MocA"/>
    <property type="match status" value="1"/>
</dbReference>
<dbReference type="InterPro" id="IPR055170">
    <property type="entry name" value="GFO_IDH_MocA-like_dom"/>
</dbReference>
<comment type="caution">
    <text evidence="3">The sequence shown here is derived from an EMBL/GenBank/DDBJ whole genome shotgun (WGS) entry which is preliminary data.</text>
</comment>
<dbReference type="PANTHER" id="PTHR43249">
    <property type="entry name" value="UDP-N-ACETYL-2-AMINO-2-DEOXY-D-GLUCURONATE OXIDASE"/>
    <property type="match status" value="1"/>
</dbReference>
<dbReference type="PANTHER" id="PTHR43249:SF1">
    <property type="entry name" value="D-GLUCOSIDE 3-DEHYDROGENASE"/>
    <property type="match status" value="1"/>
</dbReference>
<reference evidence="3 4" key="1">
    <citation type="submission" date="2018-12" db="EMBL/GenBank/DDBJ databases">
        <authorList>
            <person name="Yang Y."/>
        </authorList>
    </citation>
    <scope>NUCLEOTIDE SEQUENCE [LARGE SCALE GENOMIC DNA]</scope>
    <source>
        <strain evidence="3 4">GSF71</strain>
    </source>
</reference>
<dbReference type="Pfam" id="PF22725">
    <property type="entry name" value="GFO_IDH_MocA_C3"/>
    <property type="match status" value="1"/>
</dbReference>